<sequence>MSLSVEARNVDREISLKGGSLIEPLAPVGRNSPLAGCWVEALRPGPRVRGTTRGVRIPVPIVAQLFVFAAALLPAAPGEKTA</sequence>
<keyword evidence="1" id="KW-1133">Transmembrane helix</keyword>
<gene>
    <name evidence="2" type="ORF">SAMN05444581_10992</name>
</gene>
<feature type="transmembrane region" description="Helical" evidence="1">
    <location>
        <begin position="57"/>
        <end position="76"/>
    </location>
</feature>
<keyword evidence="1" id="KW-0812">Transmembrane</keyword>
<evidence type="ECO:0000313" key="2">
    <source>
        <dbReference type="EMBL" id="SFK51432.1"/>
    </source>
</evidence>
<name>A0A1I4A4W0_9HYPH</name>
<keyword evidence="3" id="KW-1185">Reference proteome</keyword>
<evidence type="ECO:0000313" key="3">
    <source>
        <dbReference type="Proteomes" id="UP000198755"/>
    </source>
</evidence>
<accession>A0A1I4A4W0</accession>
<organism evidence="2 3">
    <name type="scientific">Methylocapsa palsarum</name>
    <dbReference type="NCBI Taxonomy" id="1612308"/>
    <lineage>
        <taxon>Bacteria</taxon>
        <taxon>Pseudomonadati</taxon>
        <taxon>Pseudomonadota</taxon>
        <taxon>Alphaproteobacteria</taxon>
        <taxon>Hyphomicrobiales</taxon>
        <taxon>Beijerinckiaceae</taxon>
        <taxon>Methylocapsa</taxon>
    </lineage>
</organism>
<protein>
    <submittedName>
        <fullName evidence="2">Uncharacterized protein</fullName>
    </submittedName>
</protein>
<dbReference type="Proteomes" id="UP000198755">
    <property type="component" value="Unassembled WGS sequence"/>
</dbReference>
<dbReference type="AlphaFoldDB" id="A0A1I4A4W0"/>
<dbReference type="EMBL" id="FOSN01000009">
    <property type="protein sequence ID" value="SFK51432.1"/>
    <property type="molecule type" value="Genomic_DNA"/>
</dbReference>
<evidence type="ECO:0000256" key="1">
    <source>
        <dbReference type="SAM" id="Phobius"/>
    </source>
</evidence>
<keyword evidence="1" id="KW-0472">Membrane</keyword>
<reference evidence="2 3" key="1">
    <citation type="submission" date="2016-10" db="EMBL/GenBank/DDBJ databases">
        <authorList>
            <person name="de Groot N.N."/>
        </authorList>
    </citation>
    <scope>NUCLEOTIDE SEQUENCE [LARGE SCALE GENOMIC DNA]</scope>
    <source>
        <strain evidence="2 3">NE2</strain>
    </source>
</reference>
<proteinExistence type="predicted"/>